<dbReference type="GO" id="GO:0003677">
    <property type="term" value="F:DNA binding"/>
    <property type="evidence" value="ECO:0007669"/>
    <property type="project" value="InterPro"/>
</dbReference>
<dbReference type="Pfam" id="PF13191">
    <property type="entry name" value="AAA_16"/>
    <property type="match status" value="1"/>
</dbReference>
<dbReference type="SMART" id="SM00421">
    <property type="entry name" value="HTH_LUXR"/>
    <property type="match status" value="1"/>
</dbReference>
<dbReference type="AlphaFoldDB" id="A0A6L9S9F9"/>
<organism evidence="4 5">
    <name type="scientific">Phytoactinopolyspora halotolerans</name>
    <dbReference type="NCBI Taxonomy" id="1981512"/>
    <lineage>
        <taxon>Bacteria</taxon>
        <taxon>Bacillati</taxon>
        <taxon>Actinomycetota</taxon>
        <taxon>Actinomycetes</taxon>
        <taxon>Jiangellales</taxon>
        <taxon>Jiangellaceae</taxon>
        <taxon>Phytoactinopolyspora</taxon>
    </lineage>
</organism>
<keyword evidence="5" id="KW-1185">Reference proteome</keyword>
<dbReference type="GO" id="GO:0006355">
    <property type="term" value="P:regulation of DNA-templated transcription"/>
    <property type="evidence" value="ECO:0007669"/>
    <property type="project" value="InterPro"/>
</dbReference>
<keyword evidence="1" id="KW-0547">Nucleotide-binding</keyword>
<dbReference type="InterPro" id="IPR000792">
    <property type="entry name" value="Tscrpt_reg_LuxR_C"/>
</dbReference>
<evidence type="ECO:0000313" key="5">
    <source>
        <dbReference type="Proteomes" id="UP000475214"/>
    </source>
</evidence>
<dbReference type="PANTHER" id="PTHR16305">
    <property type="entry name" value="TESTICULAR SOLUBLE ADENYLYL CYCLASE"/>
    <property type="match status" value="1"/>
</dbReference>
<dbReference type="GO" id="GO:0004016">
    <property type="term" value="F:adenylate cyclase activity"/>
    <property type="evidence" value="ECO:0007669"/>
    <property type="project" value="TreeGrafter"/>
</dbReference>
<name>A0A6L9S9F9_9ACTN</name>
<evidence type="ECO:0000313" key="4">
    <source>
        <dbReference type="EMBL" id="NEE01673.1"/>
    </source>
</evidence>
<dbReference type="SUPFAM" id="SSF46894">
    <property type="entry name" value="C-terminal effector domain of the bipartite response regulators"/>
    <property type="match status" value="1"/>
</dbReference>
<dbReference type="GO" id="GO:0005737">
    <property type="term" value="C:cytoplasm"/>
    <property type="evidence" value="ECO:0007669"/>
    <property type="project" value="TreeGrafter"/>
</dbReference>
<dbReference type="Proteomes" id="UP000475214">
    <property type="component" value="Unassembled WGS sequence"/>
</dbReference>
<dbReference type="PANTHER" id="PTHR16305:SF35">
    <property type="entry name" value="TRANSCRIPTIONAL ACTIVATOR DOMAIN"/>
    <property type="match status" value="1"/>
</dbReference>
<dbReference type="PROSITE" id="PS50043">
    <property type="entry name" value="HTH_LUXR_2"/>
    <property type="match status" value="1"/>
</dbReference>
<dbReference type="InterPro" id="IPR016032">
    <property type="entry name" value="Sig_transdc_resp-reg_C-effctor"/>
</dbReference>
<dbReference type="CDD" id="cd06170">
    <property type="entry name" value="LuxR_C_like"/>
    <property type="match status" value="1"/>
</dbReference>
<dbReference type="InterPro" id="IPR011990">
    <property type="entry name" value="TPR-like_helical_dom_sf"/>
</dbReference>
<dbReference type="SUPFAM" id="SSF48452">
    <property type="entry name" value="TPR-like"/>
    <property type="match status" value="1"/>
</dbReference>
<evidence type="ECO:0000259" key="3">
    <source>
        <dbReference type="PROSITE" id="PS50043"/>
    </source>
</evidence>
<accession>A0A6L9S9F9</accession>
<proteinExistence type="predicted"/>
<dbReference type="PRINTS" id="PR00038">
    <property type="entry name" value="HTHLUXR"/>
</dbReference>
<evidence type="ECO:0000256" key="2">
    <source>
        <dbReference type="ARBA" id="ARBA00022840"/>
    </source>
</evidence>
<dbReference type="Gene3D" id="1.10.10.10">
    <property type="entry name" value="Winged helix-like DNA-binding domain superfamily/Winged helix DNA-binding domain"/>
    <property type="match status" value="1"/>
</dbReference>
<gene>
    <name evidence="4" type="ORF">G1H10_15980</name>
</gene>
<evidence type="ECO:0000256" key="1">
    <source>
        <dbReference type="ARBA" id="ARBA00022741"/>
    </source>
</evidence>
<dbReference type="InterPro" id="IPR027417">
    <property type="entry name" value="P-loop_NTPase"/>
</dbReference>
<dbReference type="InterPro" id="IPR036388">
    <property type="entry name" value="WH-like_DNA-bd_sf"/>
</dbReference>
<dbReference type="PROSITE" id="PS00622">
    <property type="entry name" value="HTH_LUXR_1"/>
    <property type="match status" value="1"/>
</dbReference>
<dbReference type="SUPFAM" id="SSF52540">
    <property type="entry name" value="P-loop containing nucleoside triphosphate hydrolases"/>
    <property type="match status" value="1"/>
</dbReference>
<dbReference type="InterPro" id="IPR041664">
    <property type="entry name" value="AAA_16"/>
</dbReference>
<feature type="domain" description="HTH luxR-type" evidence="3">
    <location>
        <begin position="928"/>
        <end position="993"/>
    </location>
</feature>
<sequence length="999" mass="107399">MDSVPRLSSGFPLVARKAEVDRLRAALERARSGTAGAVLISGDAGVGKSRLMAETAEMSRASGAVVLMGRCVDISAAGFPYLPFSEIVDQIRAHDPELLARRPVLSTLVSTGVADPVRVGAPVPASGAGSSGGEDAAARAHMFDQLQLFDAVLGALSDLSEDACVLLQIEDLHWSDPSSRDLLSFLLSRLSSQRLLVVASYRSDDLHRRHPLRRLLAELVRLPSVERLDLQPFGQDDAETFVRTLSEGEVPGDVVVDIARRSEGNAFFAEELLAARSTSDAEIPTVLADVLLTRVEQLSPVAQRVVRVASVSGRWHVRHSTLHAVMDLDAGELEAALREALQHNILVPGVEDAYTFRHALLREAIYADLLPGERVRLHATYAQWLAKQNLTGIAAALAYHSTRANDLPAALAASVQAAGDAKRKGAFGAMLQHLERALELWDVVDDAEGRAGVSEFTLTCKAAHAAVSAGYPERAVAYMRTAIGLADAQNDPIVSADTRRQFATTLLGNGVWTEAEQVISDAWELIKDSPPSVERAWVLAVRARLSVVDAQRRAFAEAAESDARASGAASAEADALISQAFCENRENRPEKSAELLERARTRAEEAGALDVELRARYNLIVGRHEQGKLDTAAAIADDAAHRASTLGLSWSTYGLQIRWMRAMVHYARGDWDSAAEAATLPGEPVSDAIFALLAACGATVQVARGQFEQAALELRRLRSEWTRNEDEQIAVLAGTAGAELACWQGSPEEAVAIVDEAMATIRACSGEEWPMSGIRFAALGLQAQADRVRKVTAAGDDAADATLMETGARFLETAEQTATLGDPRGGELGPEGRAWLVRARAEYARLCGTDDAAGWQAVIDAFGYGEVYQQAIARWRLAEVHIAADRRDDAAAELQQALSDAKRLGARPLEDAVRSLARRARIPLPGTPVTSADVLTPRERSVLALAAQGHTNRKIGEELFISEKTVSVHLSRVMSKLGAASRTEAVALAYQRGLLDEQS</sequence>
<protein>
    <submittedName>
        <fullName evidence="4">AAA family ATPase</fullName>
    </submittedName>
</protein>
<dbReference type="GO" id="GO:0005524">
    <property type="term" value="F:ATP binding"/>
    <property type="evidence" value="ECO:0007669"/>
    <property type="project" value="UniProtKB-KW"/>
</dbReference>
<reference evidence="4 5" key="1">
    <citation type="submission" date="2020-02" db="EMBL/GenBank/DDBJ databases">
        <authorList>
            <person name="Li X.-J."/>
            <person name="Han X.-M."/>
        </authorList>
    </citation>
    <scope>NUCLEOTIDE SEQUENCE [LARGE SCALE GENOMIC DNA]</scope>
    <source>
        <strain evidence="4 5">CCTCC AB 2017055</strain>
    </source>
</reference>
<keyword evidence="2" id="KW-0067">ATP-binding</keyword>
<dbReference type="Gene3D" id="1.25.40.10">
    <property type="entry name" value="Tetratricopeptide repeat domain"/>
    <property type="match status" value="1"/>
</dbReference>
<dbReference type="EMBL" id="JAAGOA010000010">
    <property type="protein sequence ID" value="NEE01673.1"/>
    <property type="molecule type" value="Genomic_DNA"/>
</dbReference>
<comment type="caution">
    <text evidence="4">The sequence shown here is derived from an EMBL/GenBank/DDBJ whole genome shotgun (WGS) entry which is preliminary data.</text>
</comment>
<dbReference type="Pfam" id="PF00196">
    <property type="entry name" value="GerE"/>
    <property type="match status" value="1"/>
</dbReference>